<feature type="region of interest" description="Disordered" evidence="1">
    <location>
        <begin position="252"/>
        <end position="272"/>
    </location>
</feature>
<dbReference type="EMBL" id="LGRX02034566">
    <property type="protein sequence ID" value="KAK3237491.1"/>
    <property type="molecule type" value="Genomic_DNA"/>
</dbReference>
<accession>A0AAE0BJ10</accession>
<gene>
    <name evidence="2" type="ORF">CYMTET_52439</name>
</gene>
<organism evidence="2 3">
    <name type="scientific">Cymbomonas tetramitiformis</name>
    <dbReference type="NCBI Taxonomy" id="36881"/>
    <lineage>
        <taxon>Eukaryota</taxon>
        <taxon>Viridiplantae</taxon>
        <taxon>Chlorophyta</taxon>
        <taxon>Pyramimonadophyceae</taxon>
        <taxon>Pyramimonadales</taxon>
        <taxon>Pyramimonadaceae</taxon>
        <taxon>Cymbomonas</taxon>
    </lineage>
</organism>
<protein>
    <submittedName>
        <fullName evidence="2">Uncharacterized protein</fullName>
    </submittedName>
</protein>
<reference evidence="2 3" key="1">
    <citation type="journal article" date="2015" name="Genome Biol. Evol.">
        <title>Comparative Genomics of a Bacterivorous Green Alga Reveals Evolutionary Causalities and Consequences of Phago-Mixotrophic Mode of Nutrition.</title>
        <authorList>
            <person name="Burns J.A."/>
            <person name="Paasch A."/>
            <person name="Narechania A."/>
            <person name="Kim E."/>
        </authorList>
    </citation>
    <scope>NUCLEOTIDE SEQUENCE [LARGE SCALE GENOMIC DNA]</scope>
    <source>
        <strain evidence="2 3">PLY_AMNH</strain>
    </source>
</reference>
<name>A0AAE0BJ10_9CHLO</name>
<dbReference type="Proteomes" id="UP001190700">
    <property type="component" value="Unassembled WGS sequence"/>
</dbReference>
<sequence length="341" mass="36252">MSAEAPAKRRKTSKKEVTKMAMFSGEEKGDRITGFIHRLAESLQQGGAGSWSLTGIMSALENAAYTIPKGPSRRALEADIQGYANQLHAILRGSAARPSPACTVESLMKTAEAALSAASKSKDVLNAVDALSAAVETAEASIAGKADNAAEIIAALYRKTGQLLAAAAMQRRLSNESGAGIAAKAAAELVVLRHRLARVANPRGLSLHDSTALDAAAALGDHREALLDALLARTSGVRPSRYSLSLQRACTCDSETSDPSSSPCQPARSRPDSFQRVAHRVLYAPDMLPANLSEKQASKISQYLTMFLKDLWSKHVCVGWLFGVVLQRSGAPKMRRCSGRL</sequence>
<dbReference type="AlphaFoldDB" id="A0AAE0BJ10"/>
<feature type="compositionally biased region" description="Polar residues" evidence="1">
    <location>
        <begin position="252"/>
        <end position="264"/>
    </location>
</feature>
<keyword evidence="3" id="KW-1185">Reference proteome</keyword>
<evidence type="ECO:0000313" key="3">
    <source>
        <dbReference type="Proteomes" id="UP001190700"/>
    </source>
</evidence>
<comment type="caution">
    <text evidence="2">The sequence shown here is derived from an EMBL/GenBank/DDBJ whole genome shotgun (WGS) entry which is preliminary data.</text>
</comment>
<evidence type="ECO:0000256" key="1">
    <source>
        <dbReference type="SAM" id="MobiDB-lite"/>
    </source>
</evidence>
<evidence type="ECO:0000313" key="2">
    <source>
        <dbReference type="EMBL" id="KAK3237491.1"/>
    </source>
</evidence>
<proteinExistence type="predicted"/>